<organism evidence="4 5">
    <name type="scientific">Rhizopus oryzae</name>
    <name type="common">Mucormycosis agent</name>
    <name type="synonym">Rhizopus arrhizus var. delemar</name>
    <dbReference type="NCBI Taxonomy" id="64495"/>
    <lineage>
        <taxon>Eukaryota</taxon>
        <taxon>Fungi</taxon>
        <taxon>Fungi incertae sedis</taxon>
        <taxon>Mucoromycota</taxon>
        <taxon>Mucoromycotina</taxon>
        <taxon>Mucoromycetes</taxon>
        <taxon>Mucorales</taxon>
        <taxon>Mucorineae</taxon>
        <taxon>Rhizopodaceae</taxon>
        <taxon>Rhizopus</taxon>
    </lineage>
</organism>
<dbReference type="Pfam" id="PF05426">
    <property type="entry name" value="Alginate_lyase"/>
    <property type="match status" value="1"/>
</dbReference>
<feature type="domain" description="Alginate lyase" evidence="3">
    <location>
        <begin position="58"/>
        <end position="171"/>
    </location>
</feature>
<keyword evidence="2" id="KW-0456">Lyase</keyword>
<dbReference type="InterPro" id="IPR008929">
    <property type="entry name" value="Chondroitin_lyas"/>
</dbReference>
<keyword evidence="5" id="KW-1185">Reference proteome</keyword>
<gene>
    <name evidence="4" type="ORF">G6F64_007649</name>
</gene>
<comment type="caution">
    <text evidence="4">The sequence shown here is derived from an EMBL/GenBank/DDBJ whole genome shotgun (WGS) entry which is preliminary data.</text>
</comment>
<reference evidence="4" key="1">
    <citation type="journal article" date="2020" name="Microb. Genom.">
        <title>Genetic diversity of clinical and environmental Mucorales isolates obtained from an investigation of mucormycosis cases among solid organ transplant recipients.</title>
        <authorList>
            <person name="Nguyen M.H."/>
            <person name="Kaul D."/>
            <person name="Muto C."/>
            <person name="Cheng S.J."/>
            <person name="Richter R.A."/>
            <person name="Bruno V.M."/>
            <person name="Liu G."/>
            <person name="Beyhan S."/>
            <person name="Sundermann A.J."/>
            <person name="Mounaud S."/>
            <person name="Pasculle A.W."/>
            <person name="Nierman W.C."/>
            <person name="Driscoll E."/>
            <person name="Cumbie R."/>
            <person name="Clancy C.J."/>
            <person name="Dupont C.L."/>
        </authorList>
    </citation>
    <scope>NUCLEOTIDE SEQUENCE</scope>
    <source>
        <strain evidence="4">GL11</strain>
    </source>
</reference>
<evidence type="ECO:0000313" key="5">
    <source>
        <dbReference type="Proteomes" id="UP000716291"/>
    </source>
</evidence>
<dbReference type="Proteomes" id="UP000716291">
    <property type="component" value="Unassembled WGS sequence"/>
</dbReference>
<evidence type="ECO:0000256" key="1">
    <source>
        <dbReference type="ARBA" id="ARBA00022729"/>
    </source>
</evidence>
<accession>A0A9P6X6P6</accession>
<evidence type="ECO:0000256" key="2">
    <source>
        <dbReference type="ARBA" id="ARBA00023239"/>
    </source>
</evidence>
<dbReference type="InterPro" id="IPR008397">
    <property type="entry name" value="Alginate_lyase_dom"/>
</dbReference>
<sequence length="174" mass="19852">MGPRKPEVEFISLPSRDKLLDNSPKEAYGSLAQLANNALKSGPFSITFDKRPPHIACTGDVRDFLSYAPFWWPEDPSNEDSKYIRKDGERNPDIGTVKDQQQLESFAESIMYLCLGYYFFKEDKYAKHAISLLEIFFINEKTRMNPNLTYAQFIRGPQNTTKTGRGEGIVSARV</sequence>
<keyword evidence="1" id="KW-0732">Signal</keyword>
<name>A0A9P6X6P6_RHIOR</name>
<proteinExistence type="predicted"/>
<dbReference type="EMBL" id="JAANQT010001147">
    <property type="protein sequence ID" value="KAG1306375.1"/>
    <property type="molecule type" value="Genomic_DNA"/>
</dbReference>
<dbReference type="SUPFAM" id="SSF48230">
    <property type="entry name" value="Chondroitin AC/alginate lyase"/>
    <property type="match status" value="1"/>
</dbReference>
<evidence type="ECO:0000259" key="3">
    <source>
        <dbReference type="Pfam" id="PF05426"/>
    </source>
</evidence>
<dbReference type="GO" id="GO:0016829">
    <property type="term" value="F:lyase activity"/>
    <property type="evidence" value="ECO:0007669"/>
    <property type="project" value="UniProtKB-KW"/>
</dbReference>
<evidence type="ECO:0000313" key="4">
    <source>
        <dbReference type="EMBL" id="KAG1306375.1"/>
    </source>
</evidence>
<dbReference type="GO" id="GO:0042597">
    <property type="term" value="C:periplasmic space"/>
    <property type="evidence" value="ECO:0007669"/>
    <property type="project" value="InterPro"/>
</dbReference>
<dbReference type="AlphaFoldDB" id="A0A9P6X6P6"/>
<protein>
    <recommendedName>
        <fullName evidence="3">Alginate lyase domain-containing protein</fullName>
    </recommendedName>
</protein>
<dbReference type="Gene3D" id="1.50.10.100">
    <property type="entry name" value="Chondroitin AC/alginate lyase"/>
    <property type="match status" value="1"/>
</dbReference>